<dbReference type="EnsemblPlants" id="evm.model.08.1085">
    <property type="protein sequence ID" value="cds.evm.model.08.1085"/>
    <property type="gene ID" value="evm.TU.08.1085"/>
</dbReference>
<name>A0A803Q7K0_CANSA</name>
<protein>
    <recommendedName>
        <fullName evidence="1">RNase H type-1 domain-containing protein</fullName>
    </recommendedName>
</protein>
<dbReference type="GO" id="GO:0004523">
    <property type="term" value="F:RNA-DNA hybrid ribonuclease activity"/>
    <property type="evidence" value="ECO:0007669"/>
    <property type="project" value="InterPro"/>
</dbReference>
<dbReference type="EMBL" id="UZAU01000699">
    <property type="status" value="NOT_ANNOTATED_CDS"/>
    <property type="molecule type" value="Genomic_DNA"/>
</dbReference>
<keyword evidence="3" id="KW-1185">Reference proteome</keyword>
<dbReference type="GO" id="GO:0003676">
    <property type="term" value="F:nucleic acid binding"/>
    <property type="evidence" value="ECO:0007669"/>
    <property type="project" value="InterPro"/>
</dbReference>
<dbReference type="InterPro" id="IPR002156">
    <property type="entry name" value="RNaseH_domain"/>
</dbReference>
<dbReference type="InterPro" id="IPR044730">
    <property type="entry name" value="RNase_H-like_dom_plant"/>
</dbReference>
<accession>A0A803Q7K0</accession>
<sequence length="69" mass="7501">MCIAVVTRNHHGEVTWVHAARLEFSDALCEEASTCCLALEVAKGKGCNFIIVESDSRVVINTLNGKDSH</sequence>
<dbReference type="CDD" id="cd06222">
    <property type="entry name" value="RNase_H_like"/>
    <property type="match status" value="1"/>
</dbReference>
<evidence type="ECO:0000313" key="2">
    <source>
        <dbReference type="EnsemblPlants" id="cds.evm.model.08.1085"/>
    </source>
</evidence>
<dbReference type="Gramene" id="evm.model.08.1085">
    <property type="protein sequence ID" value="cds.evm.model.08.1085"/>
    <property type="gene ID" value="evm.TU.08.1085"/>
</dbReference>
<dbReference type="Proteomes" id="UP000596661">
    <property type="component" value="Chromosome 8"/>
</dbReference>
<feature type="domain" description="RNase H type-1" evidence="1">
    <location>
        <begin position="3"/>
        <end position="67"/>
    </location>
</feature>
<dbReference type="SUPFAM" id="SSF53098">
    <property type="entry name" value="Ribonuclease H-like"/>
    <property type="match status" value="1"/>
</dbReference>
<reference evidence="2" key="1">
    <citation type="submission" date="2018-11" db="EMBL/GenBank/DDBJ databases">
        <authorList>
            <person name="Grassa J C."/>
        </authorList>
    </citation>
    <scope>NUCLEOTIDE SEQUENCE [LARGE SCALE GENOMIC DNA]</scope>
</reference>
<organism evidence="2 3">
    <name type="scientific">Cannabis sativa</name>
    <name type="common">Hemp</name>
    <name type="synonym">Marijuana</name>
    <dbReference type="NCBI Taxonomy" id="3483"/>
    <lineage>
        <taxon>Eukaryota</taxon>
        <taxon>Viridiplantae</taxon>
        <taxon>Streptophyta</taxon>
        <taxon>Embryophyta</taxon>
        <taxon>Tracheophyta</taxon>
        <taxon>Spermatophyta</taxon>
        <taxon>Magnoliopsida</taxon>
        <taxon>eudicotyledons</taxon>
        <taxon>Gunneridae</taxon>
        <taxon>Pentapetalae</taxon>
        <taxon>rosids</taxon>
        <taxon>fabids</taxon>
        <taxon>Rosales</taxon>
        <taxon>Cannabaceae</taxon>
        <taxon>Cannabis</taxon>
    </lineage>
</organism>
<proteinExistence type="predicted"/>
<dbReference type="AlphaFoldDB" id="A0A803Q7K0"/>
<reference evidence="2" key="2">
    <citation type="submission" date="2021-03" db="UniProtKB">
        <authorList>
            <consortium name="EnsemblPlants"/>
        </authorList>
    </citation>
    <scope>IDENTIFICATION</scope>
</reference>
<evidence type="ECO:0000313" key="3">
    <source>
        <dbReference type="Proteomes" id="UP000596661"/>
    </source>
</evidence>
<dbReference type="InterPro" id="IPR012337">
    <property type="entry name" value="RNaseH-like_sf"/>
</dbReference>
<dbReference type="Pfam" id="PF13456">
    <property type="entry name" value="RVT_3"/>
    <property type="match status" value="1"/>
</dbReference>
<evidence type="ECO:0000259" key="1">
    <source>
        <dbReference type="Pfam" id="PF13456"/>
    </source>
</evidence>